<evidence type="ECO:0000313" key="2">
    <source>
        <dbReference type="EMBL" id="MFC2973817.1"/>
    </source>
</evidence>
<name>A0ABV7AWK9_9GAMM</name>
<dbReference type="Gene3D" id="3.40.50.300">
    <property type="entry name" value="P-loop containing nucleotide triphosphate hydrolases"/>
    <property type="match status" value="2"/>
</dbReference>
<proteinExistence type="predicted"/>
<dbReference type="EMBL" id="JBHRSJ010000034">
    <property type="protein sequence ID" value="MFC2973817.1"/>
    <property type="molecule type" value="Genomic_DNA"/>
</dbReference>
<organism evidence="2 3">
    <name type="scientific">Azotobacter bryophylli</name>
    <dbReference type="NCBI Taxonomy" id="1986537"/>
    <lineage>
        <taxon>Bacteria</taxon>
        <taxon>Pseudomonadati</taxon>
        <taxon>Pseudomonadota</taxon>
        <taxon>Gammaproteobacteria</taxon>
        <taxon>Pseudomonadales</taxon>
        <taxon>Pseudomonadaceae</taxon>
        <taxon>Azotobacter</taxon>
    </lineage>
</organism>
<feature type="region of interest" description="Disordered" evidence="1">
    <location>
        <begin position="1"/>
        <end position="61"/>
    </location>
</feature>
<dbReference type="InterPro" id="IPR051162">
    <property type="entry name" value="T4SS_component"/>
</dbReference>
<dbReference type="InterPro" id="IPR027417">
    <property type="entry name" value="P-loop_NTPase"/>
</dbReference>
<dbReference type="RefSeq" id="WP_377815707.1">
    <property type="nucleotide sequence ID" value="NZ_JBHRSJ010000034.1"/>
</dbReference>
<dbReference type="Pfam" id="PF11130">
    <property type="entry name" value="TraC_F_IV"/>
    <property type="match status" value="1"/>
</dbReference>
<dbReference type="NCBIfam" id="TIGR03744">
    <property type="entry name" value="traC_PFL_4706"/>
    <property type="match status" value="1"/>
</dbReference>
<evidence type="ECO:0000313" key="3">
    <source>
        <dbReference type="Proteomes" id="UP001595457"/>
    </source>
</evidence>
<dbReference type="InterPro" id="IPR022303">
    <property type="entry name" value="Conjug_Trfer_ATPase"/>
</dbReference>
<comment type="caution">
    <text evidence="2">The sequence shown here is derived from an EMBL/GenBank/DDBJ whole genome shotgun (WGS) entry which is preliminary data.</text>
</comment>
<keyword evidence="3" id="KW-1185">Reference proteome</keyword>
<dbReference type="PANTHER" id="PTHR30121:SF6">
    <property type="entry name" value="SLR6007 PROTEIN"/>
    <property type="match status" value="1"/>
</dbReference>
<dbReference type="Proteomes" id="UP001595457">
    <property type="component" value="Unassembled WGS sequence"/>
</dbReference>
<reference evidence="3" key="1">
    <citation type="journal article" date="2019" name="Int. J. Syst. Evol. Microbiol.">
        <title>The Global Catalogue of Microorganisms (GCM) 10K type strain sequencing project: providing services to taxonomists for standard genome sequencing and annotation.</title>
        <authorList>
            <consortium name="The Broad Institute Genomics Platform"/>
            <consortium name="The Broad Institute Genome Sequencing Center for Infectious Disease"/>
            <person name="Wu L."/>
            <person name="Ma J."/>
        </authorList>
    </citation>
    <scope>NUCLEOTIDE SEQUENCE [LARGE SCALE GENOMIC DNA]</scope>
    <source>
        <strain evidence="3">KCTC 62195</strain>
    </source>
</reference>
<gene>
    <name evidence="2" type="ORF">ACFOJE_16570</name>
</gene>
<feature type="compositionally biased region" description="Low complexity" evidence="1">
    <location>
        <begin position="29"/>
        <end position="39"/>
    </location>
</feature>
<feature type="compositionally biased region" description="Basic and acidic residues" evidence="1">
    <location>
        <begin position="1"/>
        <end position="12"/>
    </location>
</feature>
<accession>A0ABV7AWK9</accession>
<dbReference type="PANTHER" id="PTHR30121">
    <property type="entry name" value="UNCHARACTERIZED PROTEIN YJGR-RELATED"/>
    <property type="match status" value="1"/>
</dbReference>
<evidence type="ECO:0000256" key="1">
    <source>
        <dbReference type="SAM" id="MobiDB-lite"/>
    </source>
</evidence>
<dbReference type="InterPro" id="IPR025955">
    <property type="entry name" value="TraC/Conjuga_ATPase"/>
</dbReference>
<sequence length="1025" mass="115354">MGLFEWFRRDKAAQPVTEAEPETESRSTEAAPEWTVAEPAPEPPEADDVPDADSVPAKRPRLFADDGLKATREAERTAEEAWQRYLDRLAAHGIPAPGAWRDPKQKPATVDDVAALYRANPSFVELLPWVEYLPDEQAMLLEDNQSLAAFFELTPIGTEGRDPDWLRQARDALENALQDSFDELDTSPWVIQFFANDETRWDDYLAGLRDYVQPRAQGTPFTELYLQLFHHHLAAVSKPGGLFQDTVVSKLPWRGQRRRVRMVVYRRSVGDGKIRGQAPAPYLNNICKRLCGALANAGLTARRMDGQDIRHWLLRWFNPHPDMLGPTREDRERFFELINTRLKHEEGTLPLADGDDFSQCLFYREPVSSFEKGLWYFDGQPHRVILLDRLREPPPTGHLTGETRSGGDALHALFDKLPEDTVLNLTLVVTPQDVLESYLERLHRKSVGDNQASALTREAVEQARQLIGRKHKLYRGSVAFFVRGETEQILEQRSLDLCNTMLGAGMEPVMPQDEVAPLNSYLRWLPANFDPNQKHGLDWYTQMMLVQHVANLTPVWGRATGTGHPGITFFNRGGETLTFDPLNKLDRQMNAHMFIFGPTGAGKSATATNILIQILALYRPRLFIVEAGNSFGLMGDFAKRLGLTVNRVRLSPGSGVSLAPFSDAVKLIEQPAGIRVLGADELEASDEHVASQTEEDEQRDILGEMEIVARLMITGGEDKEDQRLTRADRSAIRQCILEAARQCHAEGRIVLPEDVRDQLRLAGADTSQPESRRNRFLEMAEAMGLFCMGAEGEMFNRPGSAWPEADVTVVDLATYAREGYAAQMAISYISLLNTVNNIAERDQFKGRPLIFFTDEGHIQLKVPLLSPYSVKITKMWRKLGAWFWMATQNVDDVPPEAHALLNMIEWWICLNMPPDEVEKIARFRELKPAQKALMLSARKESGKFTEGVVLSKAMELLFRVVPPSLCLALAMTEPEEKKQRYDIMQARGCDELEAALAVAADLDRKRGIDSLPIVFTPTASPESQA</sequence>
<protein>
    <submittedName>
        <fullName evidence="2">Conjugative transfer ATPase</fullName>
    </submittedName>
</protein>
<dbReference type="SUPFAM" id="SSF52540">
    <property type="entry name" value="P-loop containing nucleoside triphosphate hydrolases"/>
    <property type="match status" value="1"/>
</dbReference>